<dbReference type="Proteomes" id="UP000268727">
    <property type="component" value="Unassembled WGS sequence"/>
</dbReference>
<dbReference type="CDD" id="cd17535">
    <property type="entry name" value="REC_NarL-like"/>
    <property type="match status" value="1"/>
</dbReference>
<dbReference type="InterPro" id="IPR001789">
    <property type="entry name" value="Sig_transdc_resp-reg_receiver"/>
</dbReference>
<dbReference type="SMART" id="SM00421">
    <property type="entry name" value="HTH_LUXR"/>
    <property type="match status" value="1"/>
</dbReference>
<evidence type="ECO:0000256" key="2">
    <source>
        <dbReference type="ARBA" id="ARBA00023015"/>
    </source>
</evidence>
<name>A0A3N1H1T6_9PSEU</name>
<dbReference type="CDD" id="cd06170">
    <property type="entry name" value="LuxR_C_like"/>
    <property type="match status" value="1"/>
</dbReference>
<dbReference type="PROSITE" id="PS50043">
    <property type="entry name" value="HTH_LUXR_2"/>
    <property type="match status" value="1"/>
</dbReference>
<dbReference type="GO" id="GO:0003677">
    <property type="term" value="F:DNA binding"/>
    <property type="evidence" value="ECO:0007669"/>
    <property type="project" value="UniProtKB-KW"/>
</dbReference>
<comment type="caution">
    <text evidence="8">The sequence shown here is derived from an EMBL/GenBank/DDBJ whole genome shotgun (WGS) entry which is preliminary data.</text>
</comment>
<dbReference type="SMART" id="SM00448">
    <property type="entry name" value="REC"/>
    <property type="match status" value="1"/>
</dbReference>
<sequence>MTDVVVVDDQALLRGSFRVLVDSADDLRVVGEAGDGAEAVSVVRSTAPDVVLMDVRMPGVDGIAATREISSFSAARVLILTTFDLDEYVYSALRAGASGFLLKDTPPADLLTAIRVVAAGDALLSPSVTRRLVAEFSRTPAPREVRLDGITEREQEVLLLVARGFSNAEIMDELYLSAGTVKTHIGRLLHKLRARDRAQLVIAAYESGLVTARS</sequence>
<evidence type="ECO:0000256" key="3">
    <source>
        <dbReference type="ARBA" id="ARBA00023125"/>
    </source>
</evidence>
<dbReference type="InterPro" id="IPR000792">
    <property type="entry name" value="Tscrpt_reg_LuxR_C"/>
</dbReference>
<keyword evidence="1 5" id="KW-0597">Phosphoprotein</keyword>
<dbReference type="InterPro" id="IPR016032">
    <property type="entry name" value="Sig_transdc_resp-reg_C-effctor"/>
</dbReference>
<feature type="domain" description="Response regulatory" evidence="7">
    <location>
        <begin position="3"/>
        <end position="118"/>
    </location>
</feature>
<dbReference type="GO" id="GO:0006355">
    <property type="term" value="P:regulation of DNA-templated transcription"/>
    <property type="evidence" value="ECO:0007669"/>
    <property type="project" value="InterPro"/>
</dbReference>
<gene>
    <name evidence="8" type="ORF">EDD40_1485</name>
</gene>
<dbReference type="Pfam" id="PF00196">
    <property type="entry name" value="GerE"/>
    <property type="match status" value="1"/>
</dbReference>
<dbReference type="InterPro" id="IPR058245">
    <property type="entry name" value="NreC/VraR/RcsB-like_REC"/>
</dbReference>
<dbReference type="Gene3D" id="3.40.50.2300">
    <property type="match status" value="1"/>
</dbReference>
<dbReference type="SUPFAM" id="SSF52172">
    <property type="entry name" value="CheY-like"/>
    <property type="match status" value="1"/>
</dbReference>
<organism evidence="8 9">
    <name type="scientific">Saccharothrix texasensis</name>
    <dbReference type="NCBI Taxonomy" id="103734"/>
    <lineage>
        <taxon>Bacteria</taxon>
        <taxon>Bacillati</taxon>
        <taxon>Actinomycetota</taxon>
        <taxon>Actinomycetes</taxon>
        <taxon>Pseudonocardiales</taxon>
        <taxon>Pseudonocardiaceae</taxon>
        <taxon>Saccharothrix</taxon>
    </lineage>
</organism>
<dbReference type="RefSeq" id="WP_123742244.1">
    <property type="nucleotide sequence ID" value="NZ_RJKM01000001.1"/>
</dbReference>
<evidence type="ECO:0000313" key="9">
    <source>
        <dbReference type="Proteomes" id="UP000268727"/>
    </source>
</evidence>
<dbReference type="PANTHER" id="PTHR43214">
    <property type="entry name" value="TWO-COMPONENT RESPONSE REGULATOR"/>
    <property type="match status" value="1"/>
</dbReference>
<evidence type="ECO:0000256" key="5">
    <source>
        <dbReference type="PROSITE-ProRule" id="PRU00169"/>
    </source>
</evidence>
<keyword evidence="4" id="KW-0804">Transcription</keyword>
<accession>A0A3N1H1T6</accession>
<dbReference type="AlphaFoldDB" id="A0A3N1H1T6"/>
<dbReference type="SUPFAM" id="SSF46894">
    <property type="entry name" value="C-terminal effector domain of the bipartite response regulators"/>
    <property type="match status" value="1"/>
</dbReference>
<evidence type="ECO:0000256" key="1">
    <source>
        <dbReference type="ARBA" id="ARBA00022553"/>
    </source>
</evidence>
<keyword evidence="3" id="KW-0238">DNA-binding</keyword>
<dbReference type="PANTHER" id="PTHR43214:SF24">
    <property type="entry name" value="TRANSCRIPTIONAL REGULATORY PROTEIN NARL-RELATED"/>
    <property type="match status" value="1"/>
</dbReference>
<evidence type="ECO:0000256" key="4">
    <source>
        <dbReference type="ARBA" id="ARBA00023163"/>
    </source>
</evidence>
<dbReference type="PRINTS" id="PR00038">
    <property type="entry name" value="HTHLUXR"/>
</dbReference>
<evidence type="ECO:0000259" key="7">
    <source>
        <dbReference type="PROSITE" id="PS50110"/>
    </source>
</evidence>
<dbReference type="EMBL" id="RJKM01000001">
    <property type="protein sequence ID" value="ROP36222.1"/>
    <property type="molecule type" value="Genomic_DNA"/>
</dbReference>
<dbReference type="InterPro" id="IPR039420">
    <property type="entry name" value="WalR-like"/>
</dbReference>
<keyword evidence="2" id="KW-0805">Transcription regulation</keyword>
<protein>
    <submittedName>
        <fullName evidence="8">LuxR family two component transcriptional regulator</fullName>
    </submittedName>
</protein>
<feature type="domain" description="HTH luxR-type" evidence="6">
    <location>
        <begin position="143"/>
        <end position="208"/>
    </location>
</feature>
<evidence type="ECO:0000259" key="6">
    <source>
        <dbReference type="PROSITE" id="PS50043"/>
    </source>
</evidence>
<dbReference type="InterPro" id="IPR011006">
    <property type="entry name" value="CheY-like_superfamily"/>
</dbReference>
<evidence type="ECO:0000313" key="8">
    <source>
        <dbReference type="EMBL" id="ROP36222.1"/>
    </source>
</evidence>
<reference evidence="8 9" key="1">
    <citation type="submission" date="2018-11" db="EMBL/GenBank/DDBJ databases">
        <title>Sequencing the genomes of 1000 actinobacteria strains.</title>
        <authorList>
            <person name="Klenk H.-P."/>
        </authorList>
    </citation>
    <scope>NUCLEOTIDE SEQUENCE [LARGE SCALE GENOMIC DNA]</scope>
    <source>
        <strain evidence="8 9">DSM 44231</strain>
    </source>
</reference>
<keyword evidence="9" id="KW-1185">Reference proteome</keyword>
<dbReference type="PROSITE" id="PS50110">
    <property type="entry name" value="RESPONSE_REGULATORY"/>
    <property type="match status" value="1"/>
</dbReference>
<dbReference type="GO" id="GO:0000160">
    <property type="term" value="P:phosphorelay signal transduction system"/>
    <property type="evidence" value="ECO:0007669"/>
    <property type="project" value="InterPro"/>
</dbReference>
<feature type="modified residue" description="4-aspartylphosphate" evidence="5">
    <location>
        <position position="54"/>
    </location>
</feature>
<dbReference type="OrthoDB" id="9808843at2"/>
<proteinExistence type="predicted"/>
<dbReference type="Pfam" id="PF00072">
    <property type="entry name" value="Response_reg"/>
    <property type="match status" value="1"/>
</dbReference>